<reference evidence="1" key="1">
    <citation type="submission" date="2019-11" db="EMBL/GenBank/DDBJ databases">
        <title>Genome sequences of 17 halophilic strains isolated from different environments.</title>
        <authorList>
            <person name="Furrow R.E."/>
        </authorList>
    </citation>
    <scope>NUCLEOTIDE SEQUENCE</scope>
    <source>
        <strain evidence="1">22510_22_Filter</strain>
    </source>
</reference>
<evidence type="ECO:0000313" key="1">
    <source>
        <dbReference type="EMBL" id="MYL55362.1"/>
    </source>
</evidence>
<sequence>MYFVDRSKIESTLQYLEQLLVDYKNEAVDTPLKRLGLERCVQMTIESIVDVGNMMIDGFIMRDPGSYEDIIDILIDETVLPESEEEAYKAVIAIRKQLVREYTDMNHDELQQMMNEHVTILEDFSHYIRRYLNEELGPISAFSNEDQ</sequence>
<dbReference type="EMBL" id="WMEU01000008">
    <property type="protein sequence ID" value="MYL55362.1"/>
    <property type="molecule type" value="Genomic_DNA"/>
</dbReference>
<gene>
    <name evidence="1" type="ORF">GLW08_18785</name>
</gene>
<keyword evidence="2" id="KW-1185">Reference proteome</keyword>
<protein>
    <submittedName>
        <fullName evidence="1">DUF86 domain-containing protein</fullName>
    </submittedName>
</protein>
<organism evidence="1 2">
    <name type="scientific">Pontibacillus yanchengensis</name>
    <dbReference type="NCBI Taxonomy" id="462910"/>
    <lineage>
        <taxon>Bacteria</taxon>
        <taxon>Bacillati</taxon>
        <taxon>Bacillota</taxon>
        <taxon>Bacilli</taxon>
        <taxon>Bacillales</taxon>
        <taxon>Bacillaceae</taxon>
        <taxon>Pontibacillus</taxon>
    </lineage>
</organism>
<comment type="caution">
    <text evidence="1">The sequence shown here is derived from an EMBL/GenBank/DDBJ whole genome shotgun (WGS) entry which is preliminary data.</text>
</comment>
<dbReference type="Proteomes" id="UP000466692">
    <property type="component" value="Unassembled WGS sequence"/>
</dbReference>
<accession>A0ACC7VKN2</accession>
<evidence type="ECO:0000313" key="2">
    <source>
        <dbReference type="Proteomes" id="UP000466692"/>
    </source>
</evidence>
<name>A0ACC7VKN2_9BACI</name>
<proteinExistence type="predicted"/>